<dbReference type="GO" id="GO:0008999">
    <property type="term" value="F:protein-N-terminal-alanine acetyltransferase activity"/>
    <property type="evidence" value="ECO:0007669"/>
    <property type="project" value="TreeGrafter"/>
</dbReference>
<dbReference type="OrthoDB" id="5191051at2"/>
<dbReference type="GO" id="GO:1990189">
    <property type="term" value="F:protein N-terminal-serine acetyltransferase activity"/>
    <property type="evidence" value="ECO:0007669"/>
    <property type="project" value="TreeGrafter"/>
</dbReference>
<dbReference type="PANTHER" id="PTHR43441">
    <property type="entry name" value="RIBOSOMAL-PROTEIN-SERINE ACETYLTRANSFERASE"/>
    <property type="match status" value="1"/>
</dbReference>
<evidence type="ECO:0000313" key="2">
    <source>
        <dbReference type="EMBL" id="OHX11528.1"/>
    </source>
</evidence>
<dbReference type="PROSITE" id="PS51186">
    <property type="entry name" value="GNAT"/>
    <property type="match status" value="1"/>
</dbReference>
<dbReference type="Pfam" id="PF13302">
    <property type="entry name" value="Acetyltransf_3"/>
    <property type="match status" value="1"/>
</dbReference>
<comment type="caution">
    <text evidence="2">The sequence shown here is derived from an EMBL/GenBank/DDBJ whole genome shotgun (WGS) entry which is preliminary data.</text>
</comment>
<protein>
    <recommendedName>
        <fullName evidence="1">N-acetyltransferase domain-containing protein</fullName>
    </recommendedName>
</protein>
<dbReference type="EMBL" id="MKCS01000002">
    <property type="protein sequence ID" value="OHX11528.1"/>
    <property type="molecule type" value="Genomic_DNA"/>
</dbReference>
<organism evidence="2 3">
    <name type="scientific">Chromobacterium sphagni</name>
    <dbReference type="NCBI Taxonomy" id="1903179"/>
    <lineage>
        <taxon>Bacteria</taxon>
        <taxon>Pseudomonadati</taxon>
        <taxon>Pseudomonadota</taxon>
        <taxon>Betaproteobacteria</taxon>
        <taxon>Neisseriales</taxon>
        <taxon>Chromobacteriaceae</taxon>
        <taxon>Chromobacterium</taxon>
    </lineage>
</organism>
<dbReference type="InterPro" id="IPR016181">
    <property type="entry name" value="Acyl_CoA_acyltransferase"/>
</dbReference>
<dbReference type="Gene3D" id="3.40.630.30">
    <property type="match status" value="1"/>
</dbReference>
<feature type="domain" description="N-acetyltransferase" evidence="1">
    <location>
        <begin position="39"/>
        <end position="188"/>
    </location>
</feature>
<accession>A0A1S1WW62</accession>
<dbReference type="STRING" id="1903179.BI347_17850"/>
<sequence>MSDILLDIPDQIESRRLIIRSPLPGDGAVVHAGVVATLEQLRAWPASLPWAMFEPSLEASETFCRQSRIDFLARKGLPMLLFLKEGGHFAGACGLHDLDWKHKRAEIGYWCHREWQGQGLIGEAVQTLCDFSQHQLGLRRIACLADEQNLASRRVAERAGFRLEGILRNERIAPDNSLRDTALYARTN</sequence>
<evidence type="ECO:0000313" key="3">
    <source>
        <dbReference type="Proteomes" id="UP000180088"/>
    </source>
</evidence>
<proteinExistence type="predicted"/>
<dbReference type="InterPro" id="IPR000182">
    <property type="entry name" value="GNAT_dom"/>
</dbReference>
<dbReference type="InterPro" id="IPR051908">
    <property type="entry name" value="Ribosomal_N-acetyltransferase"/>
</dbReference>
<dbReference type="GO" id="GO:0005737">
    <property type="term" value="C:cytoplasm"/>
    <property type="evidence" value="ECO:0007669"/>
    <property type="project" value="TreeGrafter"/>
</dbReference>
<dbReference type="SUPFAM" id="SSF55729">
    <property type="entry name" value="Acyl-CoA N-acyltransferases (Nat)"/>
    <property type="match status" value="1"/>
</dbReference>
<dbReference type="PANTHER" id="PTHR43441:SF3">
    <property type="entry name" value="ACETYLTRANSFERASE"/>
    <property type="match status" value="1"/>
</dbReference>
<dbReference type="AlphaFoldDB" id="A0A1S1WW62"/>
<evidence type="ECO:0000259" key="1">
    <source>
        <dbReference type="PROSITE" id="PS51186"/>
    </source>
</evidence>
<name>A0A1S1WW62_9NEIS</name>
<gene>
    <name evidence="2" type="ORF">BI347_17850</name>
</gene>
<dbReference type="Proteomes" id="UP000180088">
    <property type="component" value="Unassembled WGS sequence"/>
</dbReference>
<reference evidence="2 3" key="1">
    <citation type="submission" date="2016-09" db="EMBL/GenBank/DDBJ databases">
        <title>Chromobacterium muskegensis sp. nov., an insecticidal bacterium isolated from Sphagnum bogs.</title>
        <authorList>
            <person name="Sparks M.E."/>
            <person name="Blackburn M.B."/>
            <person name="Gundersen-Rindal D.E."/>
            <person name="Mitchell A."/>
            <person name="Farrar R."/>
            <person name="Kuhar D."/>
        </authorList>
    </citation>
    <scope>NUCLEOTIDE SEQUENCE [LARGE SCALE GENOMIC DNA]</scope>
    <source>
        <strain evidence="2 3">37-2</strain>
    </source>
</reference>
<dbReference type="RefSeq" id="WP_071116610.1">
    <property type="nucleotide sequence ID" value="NZ_MKCS01000002.1"/>
</dbReference>